<dbReference type="InterPro" id="IPR029058">
    <property type="entry name" value="AB_hydrolase_fold"/>
</dbReference>
<comment type="similarity">
    <text evidence="1">Belongs to the diacylglycerol acyltransferase family.</text>
</comment>
<keyword evidence="7" id="KW-1185">Reference proteome</keyword>
<dbReference type="Pfam" id="PF03982">
    <property type="entry name" value="DAGAT"/>
    <property type="match status" value="1"/>
</dbReference>
<dbReference type="AlphaFoldDB" id="A0AAN7PX69"/>
<dbReference type="InterPro" id="IPR007130">
    <property type="entry name" value="DAGAT"/>
</dbReference>
<accession>A0AAN7PX69</accession>
<dbReference type="SUPFAM" id="SSF53474">
    <property type="entry name" value="alpha/beta-Hydrolases"/>
    <property type="match status" value="1"/>
</dbReference>
<keyword evidence="2" id="KW-0808">Transferase</keyword>
<sequence>MASCFVSPLFGPNWELVRLRHCRVIARSASGGSYSTAGIPPSPALSPVQEKQYLGPAVEARDGSSTTRNKEKKREKLDLQWDDGYGSRNVKDYLDAVKEIIEADGGPPRWFCPAECGHPLEGSPILLFLPGLDGTGMGLILHHKALGRVFEVRCLHIPVQDRTPFEGLVRLVEETARLEHSSSPKKPIYLVGDSFGGCLALAVAARNPTIDLVLILINPTTSFAQSNLQSLMPVLEALPVDHRHFAVPYLLSFGMCDPIKMAMVNIDNKLPARAQLQQLSGNLTAFLPGLSELADILPKGTLLWRIKLLKSAAAYANSRLHAIRAEVLVLASGRDNMVPSSDQGQQLVKTIHNCKVRHFKDHSHALLMEEGINLLTIIKGTCLYRRSGRRDHILDFLPPSTSEVKAAFEQIMWYKMHTRKLQLLSYFWLLIIWQMIKKNGTYATLKSNCRPLIYASSPVLYSTLEDGKVVRGLSGVPSNGPVLLVGYHMLLGCELYSLVREFMLEKNIMLRGLALQVLFNGSLENPTSQFLLADWLKVFGALPVTASNLFKLLSTNSHVLLYPGGLDEACHYKGEEYKCKWPNQPEFVRMAARFGATIVPFGTVGEDDLVKHVLDYNDMMKIPFLNNHRVRDHLGEVADEEQPRSFPGILPKIPGRMYYLFGKPVKTHGWETILKSDKECARELYLQIKHEVEHCLDYLLKKRQEDPYRNIFDRMAYHIRHSPPPEIPGFQP</sequence>
<dbReference type="PANTHER" id="PTHR22753:SF14">
    <property type="entry name" value="MONOACYLGLYCEROL_DIACYLGLYCEROL O-ACYLTRANSFERASE"/>
    <property type="match status" value="1"/>
</dbReference>
<name>A0AAN7PX69_9MYRT</name>
<evidence type="ECO:0000256" key="4">
    <source>
        <dbReference type="SAM" id="MobiDB-lite"/>
    </source>
</evidence>
<proteinExistence type="inferred from homology"/>
<evidence type="ECO:0000259" key="5">
    <source>
        <dbReference type="Pfam" id="PF12146"/>
    </source>
</evidence>
<keyword evidence="3" id="KW-0012">Acyltransferase</keyword>
<evidence type="ECO:0000256" key="2">
    <source>
        <dbReference type="ARBA" id="ARBA00022679"/>
    </source>
</evidence>
<feature type="region of interest" description="Disordered" evidence="4">
    <location>
        <begin position="55"/>
        <end position="75"/>
    </location>
</feature>
<evidence type="ECO:0000256" key="1">
    <source>
        <dbReference type="ARBA" id="ARBA00005420"/>
    </source>
</evidence>
<dbReference type="Proteomes" id="UP001345219">
    <property type="component" value="Chromosome 8"/>
</dbReference>
<protein>
    <recommendedName>
        <fullName evidence="5">Serine aminopeptidase S33 domain-containing protein</fullName>
    </recommendedName>
</protein>
<gene>
    <name evidence="6" type="ORF">SAY87_009233</name>
</gene>
<evidence type="ECO:0000256" key="3">
    <source>
        <dbReference type="ARBA" id="ARBA00023315"/>
    </source>
</evidence>
<dbReference type="Pfam" id="PF12146">
    <property type="entry name" value="Hydrolase_4"/>
    <property type="match status" value="1"/>
</dbReference>
<reference evidence="6 7" key="1">
    <citation type="journal article" date="2023" name="Hortic Res">
        <title>Pangenome of water caltrop reveals structural variations and asymmetric subgenome divergence after allopolyploidization.</title>
        <authorList>
            <person name="Zhang X."/>
            <person name="Chen Y."/>
            <person name="Wang L."/>
            <person name="Yuan Y."/>
            <person name="Fang M."/>
            <person name="Shi L."/>
            <person name="Lu R."/>
            <person name="Comes H.P."/>
            <person name="Ma Y."/>
            <person name="Chen Y."/>
            <person name="Huang G."/>
            <person name="Zhou Y."/>
            <person name="Zheng Z."/>
            <person name="Qiu Y."/>
        </authorList>
    </citation>
    <scope>NUCLEOTIDE SEQUENCE [LARGE SCALE GENOMIC DNA]</scope>
    <source>
        <tissue evidence="6">Roots</tissue>
    </source>
</reference>
<dbReference type="EMBL" id="JAXIOK010000014">
    <property type="protein sequence ID" value="KAK4755476.1"/>
    <property type="molecule type" value="Genomic_DNA"/>
</dbReference>
<organism evidence="6 7">
    <name type="scientific">Trapa incisa</name>
    <dbReference type="NCBI Taxonomy" id="236973"/>
    <lineage>
        <taxon>Eukaryota</taxon>
        <taxon>Viridiplantae</taxon>
        <taxon>Streptophyta</taxon>
        <taxon>Embryophyta</taxon>
        <taxon>Tracheophyta</taxon>
        <taxon>Spermatophyta</taxon>
        <taxon>Magnoliopsida</taxon>
        <taxon>eudicotyledons</taxon>
        <taxon>Gunneridae</taxon>
        <taxon>Pentapetalae</taxon>
        <taxon>rosids</taxon>
        <taxon>malvids</taxon>
        <taxon>Myrtales</taxon>
        <taxon>Lythraceae</taxon>
        <taxon>Trapa</taxon>
    </lineage>
</organism>
<dbReference type="GO" id="GO:0004144">
    <property type="term" value="F:diacylglycerol O-acyltransferase activity"/>
    <property type="evidence" value="ECO:0007669"/>
    <property type="project" value="UniProtKB-ARBA"/>
</dbReference>
<dbReference type="GO" id="GO:0019432">
    <property type="term" value="P:triglyceride biosynthetic process"/>
    <property type="evidence" value="ECO:0007669"/>
    <property type="project" value="UniProtKB-ARBA"/>
</dbReference>
<dbReference type="InterPro" id="IPR022742">
    <property type="entry name" value="Hydrolase_4"/>
</dbReference>
<dbReference type="Gene3D" id="3.40.50.1820">
    <property type="entry name" value="alpha/beta hydrolase"/>
    <property type="match status" value="1"/>
</dbReference>
<dbReference type="PANTHER" id="PTHR22753">
    <property type="entry name" value="TRANSMEMBRANE PROTEIN 68"/>
    <property type="match status" value="1"/>
</dbReference>
<comment type="caution">
    <text evidence="6">The sequence shown here is derived from an EMBL/GenBank/DDBJ whole genome shotgun (WGS) entry which is preliminary data.</text>
</comment>
<feature type="domain" description="Serine aminopeptidase S33" evidence="5">
    <location>
        <begin position="181"/>
        <end position="370"/>
    </location>
</feature>
<evidence type="ECO:0000313" key="6">
    <source>
        <dbReference type="EMBL" id="KAK4755476.1"/>
    </source>
</evidence>
<evidence type="ECO:0000313" key="7">
    <source>
        <dbReference type="Proteomes" id="UP001345219"/>
    </source>
</evidence>
<dbReference type="CDD" id="cd07987">
    <property type="entry name" value="LPLAT_MGAT-like"/>
    <property type="match status" value="1"/>
</dbReference>
<dbReference type="GO" id="GO:0016020">
    <property type="term" value="C:membrane"/>
    <property type="evidence" value="ECO:0007669"/>
    <property type="project" value="TreeGrafter"/>
</dbReference>